<dbReference type="PIRSF" id="PIRSF037663">
    <property type="entry name" value="Acetyltransf_GNAT_prd"/>
    <property type="match status" value="1"/>
</dbReference>
<organism evidence="2 3">
    <name type="scientific">Chryseolinea soli</name>
    <dbReference type="NCBI Taxonomy" id="2321403"/>
    <lineage>
        <taxon>Bacteria</taxon>
        <taxon>Pseudomonadati</taxon>
        <taxon>Bacteroidota</taxon>
        <taxon>Cytophagia</taxon>
        <taxon>Cytophagales</taxon>
        <taxon>Fulvivirgaceae</taxon>
        <taxon>Chryseolinea</taxon>
    </lineage>
</organism>
<dbReference type="Pfam" id="PF00583">
    <property type="entry name" value="Acetyltransf_1"/>
    <property type="match status" value="1"/>
</dbReference>
<accession>A0A385SU32</accession>
<dbReference type="EMBL" id="CP032382">
    <property type="protein sequence ID" value="AYB34719.1"/>
    <property type="molecule type" value="Genomic_DNA"/>
</dbReference>
<gene>
    <name evidence="2" type="ORF">D4L85_30885</name>
</gene>
<dbReference type="Gene3D" id="3.40.630.30">
    <property type="match status" value="1"/>
</dbReference>
<dbReference type="InterPro" id="IPR000182">
    <property type="entry name" value="GNAT_dom"/>
</dbReference>
<dbReference type="GO" id="GO:0016747">
    <property type="term" value="F:acyltransferase activity, transferring groups other than amino-acyl groups"/>
    <property type="evidence" value="ECO:0007669"/>
    <property type="project" value="InterPro"/>
</dbReference>
<dbReference type="Proteomes" id="UP000266183">
    <property type="component" value="Chromosome"/>
</dbReference>
<proteinExistence type="predicted"/>
<dbReference type="RefSeq" id="WP_119757977.1">
    <property type="nucleotide sequence ID" value="NZ_CP032382.1"/>
</dbReference>
<dbReference type="CDD" id="cd04301">
    <property type="entry name" value="NAT_SF"/>
    <property type="match status" value="1"/>
</dbReference>
<sequence>MKIEKCTMLEYDEIVKDIVDFWGSDRTLHLHHPYLIYEFGNTAFVIKEQGQAIAYLFGFYSQTESLAYVHLLGVREKYQRQGLGELLYENFINIAKSKGIAKIKAITTASNAKSIAFHKTRIGMTLLGQPNEAGVNVVRDYSGANKHVVVFEKRIDK</sequence>
<feature type="domain" description="N-acetyltransferase" evidence="1">
    <location>
        <begin position="1"/>
        <end position="156"/>
    </location>
</feature>
<dbReference type="OrthoDB" id="8593648at2"/>
<protein>
    <submittedName>
        <fullName evidence="2">GNAT family N-acetyltransferase</fullName>
    </submittedName>
</protein>
<evidence type="ECO:0000259" key="1">
    <source>
        <dbReference type="PROSITE" id="PS51186"/>
    </source>
</evidence>
<keyword evidence="3" id="KW-1185">Reference proteome</keyword>
<dbReference type="InterPro" id="IPR017255">
    <property type="entry name" value="AcTrfase_GNAT_prd"/>
</dbReference>
<dbReference type="AlphaFoldDB" id="A0A385SU32"/>
<keyword evidence="2" id="KW-0808">Transferase</keyword>
<dbReference type="PROSITE" id="PS51186">
    <property type="entry name" value="GNAT"/>
    <property type="match status" value="1"/>
</dbReference>
<evidence type="ECO:0000313" key="3">
    <source>
        <dbReference type="Proteomes" id="UP000266183"/>
    </source>
</evidence>
<evidence type="ECO:0000313" key="2">
    <source>
        <dbReference type="EMBL" id="AYB34719.1"/>
    </source>
</evidence>
<reference evidence="3" key="1">
    <citation type="submission" date="2018-09" db="EMBL/GenBank/DDBJ databases">
        <title>Chryseolinea sp. KIS68-18 isolated from soil.</title>
        <authorList>
            <person name="Weon H.-Y."/>
            <person name="Kwon S.-W."/>
            <person name="Lee S.A."/>
        </authorList>
    </citation>
    <scope>NUCLEOTIDE SEQUENCE [LARGE SCALE GENOMIC DNA]</scope>
    <source>
        <strain evidence="3">KIS68-18</strain>
    </source>
</reference>
<dbReference type="InterPro" id="IPR016181">
    <property type="entry name" value="Acyl_CoA_acyltransferase"/>
</dbReference>
<name>A0A385SU32_9BACT</name>
<dbReference type="SUPFAM" id="SSF55729">
    <property type="entry name" value="Acyl-CoA N-acyltransferases (Nat)"/>
    <property type="match status" value="1"/>
</dbReference>
<dbReference type="KEGG" id="chk:D4L85_30885"/>